<evidence type="ECO:0000256" key="1">
    <source>
        <dbReference type="ARBA" id="ARBA00001913"/>
    </source>
</evidence>
<evidence type="ECO:0000256" key="2">
    <source>
        <dbReference type="ARBA" id="ARBA00008779"/>
    </source>
</evidence>
<dbReference type="PROSITE" id="PS00149">
    <property type="entry name" value="SULFATASE_2"/>
    <property type="match status" value="1"/>
</dbReference>
<dbReference type="RefSeq" id="WP_338392641.1">
    <property type="nucleotide sequence ID" value="NZ_AP025314.1"/>
</dbReference>
<dbReference type="GO" id="GO:0046872">
    <property type="term" value="F:metal ion binding"/>
    <property type="evidence" value="ECO:0007669"/>
    <property type="project" value="UniProtKB-KW"/>
</dbReference>
<dbReference type="Gene3D" id="3.40.720.10">
    <property type="entry name" value="Alkaline Phosphatase, subunit A"/>
    <property type="match status" value="1"/>
</dbReference>
<dbReference type="PROSITE" id="PS00523">
    <property type="entry name" value="SULFATASE_1"/>
    <property type="match status" value="1"/>
</dbReference>
<dbReference type="Gene3D" id="3.30.1120.10">
    <property type="match status" value="1"/>
</dbReference>
<accession>A0AAU9DD83</accession>
<dbReference type="InterPro" id="IPR000917">
    <property type="entry name" value="Sulfatase_N"/>
</dbReference>
<proteinExistence type="inferred from homology"/>
<dbReference type="InterPro" id="IPR050738">
    <property type="entry name" value="Sulfatase"/>
</dbReference>
<dbReference type="KEGG" id="fax:FUAX_35580"/>
<dbReference type="PANTHER" id="PTHR42693:SF42">
    <property type="entry name" value="ARYLSULFATASE G"/>
    <property type="match status" value="1"/>
</dbReference>
<evidence type="ECO:0000259" key="7">
    <source>
        <dbReference type="Pfam" id="PF00884"/>
    </source>
</evidence>
<keyword evidence="4" id="KW-0732">Signal</keyword>
<keyword evidence="6" id="KW-0106">Calcium</keyword>
<evidence type="ECO:0000256" key="5">
    <source>
        <dbReference type="ARBA" id="ARBA00022801"/>
    </source>
</evidence>
<dbReference type="InterPro" id="IPR024607">
    <property type="entry name" value="Sulfatase_CS"/>
</dbReference>
<dbReference type="PANTHER" id="PTHR42693">
    <property type="entry name" value="ARYLSULFATASE FAMILY MEMBER"/>
    <property type="match status" value="1"/>
</dbReference>
<evidence type="ECO:0000256" key="4">
    <source>
        <dbReference type="ARBA" id="ARBA00022729"/>
    </source>
</evidence>
<dbReference type="SUPFAM" id="SSF53649">
    <property type="entry name" value="Alkaline phosphatase-like"/>
    <property type="match status" value="1"/>
</dbReference>
<comment type="cofactor">
    <cofactor evidence="1">
        <name>Ca(2+)</name>
        <dbReference type="ChEBI" id="CHEBI:29108"/>
    </cofactor>
</comment>
<protein>
    <submittedName>
        <fullName evidence="8">Sulfatase</fullName>
    </submittedName>
</protein>
<dbReference type="EMBL" id="AP025314">
    <property type="protein sequence ID" value="BDD11126.1"/>
    <property type="molecule type" value="Genomic_DNA"/>
</dbReference>
<dbReference type="Proteomes" id="UP001348817">
    <property type="component" value="Chromosome"/>
</dbReference>
<reference evidence="8 9" key="1">
    <citation type="submission" date="2021-12" db="EMBL/GenBank/DDBJ databases">
        <title>Genome sequencing of bacteria with rrn-lacking chromosome and rrn-plasmid.</title>
        <authorList>
            <person name="Anda M."/>
            <person name="Iwasaki W."/>
        </authorList>
    </citation>
    <scope>NUCLEOTIDE SEQUENCE [LARGE SCALE GENOMIC DNA]</scope>
    <source>
        <strain evidence="8 9">DSM 100852</strain>
    </source>
</reference>
<dbReference type="AlphaFoldDB" id="A0AAU9DD83"/>
<dbReference type="GO" id="GO:0004065">
    <property type="term" value="F:arylsulfatase activity"/>
    <property type="evidence" value="ECO:0007669"/>
    <property type="project" value="TreeGrafter"/>
</dbReference>
<feature type="domain" description="Sulfatase N-terminal" evidence="7">
    <location>
        <begin position="25"/>
        <end position="356"/>
    </location>
</feature>
<evidence type="ECO:0000256" key="6">
    <source>
        <dbReference type="ARBA" id="ARBA00022837"/>
    </source>
</evidence>
<evidence type="ECO:0000313" key="8">
    <source>
        <dbReference type="EMBL" id="BDD11126.1"/>
    </source>
</evidence>
<evidence type="ECO:0000313" key="9">
    <source>
        <dbReference type="Proteomes" id="UP001348817"/>
    </source>
</evidence>
<evidence type="ECO:0000256" key="3">
    <source>
        <dbReference type="ARBA" id="ARBA00022723"/>
    </source>
</evidence>
<dbReference type="InterPro" id="IPR017850">
    <property type="entry name" value="Alkaline_phosphatase_core_sf"/>
</dbReference>
<keyword evidence="5" id="KW-0378">Hydrolase</keyword>
<organism evidence="8 9">
    <name type="scientific">Fulvitalea axinellae</name>
    <dbReference type="NCBI Taxonomy" id="1182444"/>
    <lineage>
        <taxon>Bacteria</taxon>
        <taxon>Pseudomonadati</taxon>
        <taxon>Bacteroidota</taxon>
        <taxon>Cytophagia</taxon>
        <taxon>Cytophagales</taxon>
        <taxon>Persicobacteraceae</taxon>
        <taxon>Fulvitalea</taxon>
    </lineage>
</organism>
<keyword evidence="9" id="KW-1185">Reference proteome</keyword>
<sequence length="475" mass="53915">MKTRILLLLGFYLAPLWAFAQKKKPNIVFFLVDDLGYKDLGVYGAKLYETPNIDKLSRAGVRFTNAYTAAPICSPTRAAVLTGKHPLRMKMWHAPHFIPKEDSKQMLPKLLSDQGYSSWHVGKWHLGTPKDHTLPQDVGFHINIGGGISWGPGSYFWPYKTNPDGSPMGHQRDHAPLRQGGFEGEQLTDRLTREAVNLIENHKGDNPVYLNLWYYSVHNRKEAKPELVEKYKKKIKRMGTKKSVRVHMGDTLLASETNPLYAAMLETVDNSVGAVVKALKKKGMYENTLFIFYSDNGPTTNDVPCAPFLGGKNTTYEAGVRMPAFMTWPKEVPKNRVSDERIIIMDVFNTVLAATDTPIPEKVENDGISLMPHLKDNASVPRRDFYWYFPDTRRMYGGRASAAVLGKDGHKYIHFYKGYAPELYDIDADKAERHDLISQKPAKAKALQKKLNDFLLGYGYDRMDKQIRKAGKNRQ</sequence>
<name>A0AAU9DD83_9BACT</name>
<comment type="similarity">
    <text evidence="2">Belongs to the sulfatase family.</text>
</comment>
<dbReference type="Pfam" id="PF00884">
    <property type="entry name" value="Sulfatase"/>
    <property type="match status" value="1"/>
</dbReference>
<gene>
    <name evidence="8" type="ORF">FUAX_35580</name>
</gene>
<keyword evidence="3" id="KW-0479">Metal-binding</keyword>
<dbReference type="CDD" id="cd16144">
    <property type="entry name" value="ARS_like"/>
    <property type="match status" value="1"/>
</dbReference>